<proteinExistence type="predicted"/>
<evidence type="ECO:0000313" key="2">
    <source>
        <dbReference type="Proteomes" id="UP000179001"/>
    </source>
</evidence>
<name>A0A1F5SWT0_9BACT</name>
<sequence>MTNYLVVGIIVVLAFFIWLVKRNTKAVIVLREKQKIVPERLRKICDDAYNLGYSLQIAKKDNDIRIFSVRKFCLDHKFSVKEIRDFIVIEGFFYDGIKDAKAGKPNKLAISTK</sequence>
<dbReference type="Proteomes" id="UP000179001">
    <property type="component" value="Unassembled WGS sequence"/>
</dbReference>
<dbReference type="AlphaFoldDB" id="A0A1F5SWT0"/>
<organism evidence="1 2">
    <name type="scientific">Candidatus Falkowbacteria bacterium RIFOXYC2_FULL_36_12</name>
    <dbReference type="NCBI Taxonomy" id="1798002"/>
    <lineage>
        <taxon>Bacteria</taxon>
        <taxon>Candidatus Falkowiibacteriota</taxon>
    </lineage>
</organism>
<comment type="caution">
    <text evidence="1">The sequence shown here is derived from an EMBL/GenBank/DDBJ whole genome shotgun (WGS) entry which is preliminary data.</text>
</comment>
<dbReference type="STRING" id="1798002.A2478_00490"/>
<accession>A0A1F5SWT0</accession>
<evidence type="ECO:0000313" key="1">
    <source>
        <dbReference type="EMBL" id="OGF30913.1"/>
    </source>
</evidence>
<reference evidence="1 2" key="1">
    <citation type="journal article" date="2016" name="Nat. Commun.">
        <title>Thousands of microbial genomes shed light on interconnected biogeochemical processes in an aquifer system.</title>
        <authorList>
            <person name="Anantharaman K."/>
            <person name="Brown C.T."/>
            <person name="Hug L.A."/>
            <person name="Sharon I."/>
            <person name="Castelle C.J."/>
            <person name="Probst A.J."/>
            <person name="Thomas B.C."/>
            <person name="Singh A."/>
            <person name="Wilkins M.J."/>
            <person name="Karaoz U."/>
            <person name="Brodie E.L."/>
            <person name="Williams K.H."/>
            <person name="Hubbard S.S."/>
            <person name="Banfield J.F."/>
        </authorList>
    </citation>
    <scope>NUCLEOTIDE SEQUENCE [LARGE SCALE GENOMIC DNA]</scope>
</reference>
<protein>
    <submittedName>
        <fullName evidence="1">Uncharacterized protein</fullName>
    </submittedName>
</protein>
<dbReference type="EMBL" id="MFGJ01000008">
    <property type="protein sequence ID" value="OGF30913.1"/>
    <property type="molecule type" value="Genomic_DNA"/>
</dbReference>
<gene>
    <name evidence="1" type="ORF">A2478_00490</name>
</gene>